<reference evidence="1 2" key="1">
    <citation type="submission" date="2013-08" db="EMBL/GenBank/DDBJ databases">
        <authorList>
            <person name="Huang J."/>
            <person name="Wang G."/>
        </authorList>
    </citation>
    <scope>NUCLEOTIDE SEQUENCE [LARGE SCALE GENOMIC DNA]</scope>
    <source>
        <strain evidence="1 2">JSM 076056</strain>
    </source>
</reference>
<dbReference type="RefSeq" id="WP_026800360.1">
    <property type="nucleotide sequence ID" value="NZ_AULI01000007.1"/>
</dbReference>
<protein>
    <submittedName>
        <fullName evidence="1">Uncharacterized protein</fullName>
    </submittedName>
</protein>
<organism evidence="1 2">
    <name type="scientific">Pontibacillus halophilus JSM 076056 = DSM 19796</name>
    <dbReference type="NCBI Taxonomy" id="1385510"/>
    <lineage>
        <taxon>Bacteria</taxon>
        <taxon>Bacillati</taxon>
        <taxon>Bacillota</taxon>
        <taxon>Bacilli</taxon>
        <taxon>Bacillales</taxon>
        <taxon>Bacillaceae</taxon>
        <taxon>Pontibacillus</taxon>
    </lineage>
</organism>
<evidence type="ECO:0000313" key="1">
    <source>
        <dbReference type="EMBL" id="KGX92762.1"/>
    </source>
</evidence>
<name>A0A0A5IA98_9BACI</name>
<accession>A0A0A5IA98</accession>
<dbReference type="EMBL" id="AVPE01000005">
    <property type="protein sequence ID" value="KGX92762.1"/>
    <property type="molecule type" value="Genomic_DNA"/>
</dbReference>
<dbReference type="AlphaFoldDB" id="A0A0A5IA98"/>
<proteinExistence type="predicted"/>
<keyword evidence="2" id="KW-1185">Reference proteome</keyword>
<dbReference type="Proteomes" id="UP000030528">
    <property type="component" value="Unassembled WGS sequence"/>
</dbReference>
<sequence>MSTELNVKDVTGLDPNGNQCLSTGFITVHRHLELVDSVPTYHDTQFDARDIQNMIVFTGTAEEVVAYVNEYYNGEDMEKDYVELDAETKQELEEELIAREKLYSFFKEARKRQQQK</sequence>
<gene>
    <name evidence="1" type="ORF">N781_14400</name>
</gene>
<dbReference type="STRING" id="1385510.GCA_000425205_01973"/>
<comment type="caution">
    <text evidence="1">The sequence shown here is derived from an EMBL/GenBank/DDBJ whole genome shotgun (WGS) entry which is preliminary data.</text>
</comment>
<evidence type="ECO:0000313" key="2">
    <source>
        <dbReference type="Proteomes" id="UP000030528"/>
    </source>
</evidence>